<dbReference type="GeneID" id="60058095"/>
<dbReference type="GO" id="GO:0004045">
    <property type="term" value="F:peptidyl-tRNA hydrolase activity"/>
    <property type="evidence" value="ECO:0007669"/>
    <property type="project" value="UniProtKB-UniRule"/>
</dbReference>
<dbReference type="GO" id="GO:0072344">
    <property type="term" value="P:rescue of stalled ribosome"/>
    <property type="evidence" value="ECO:0007669"/>
    <property type="project" value="UniProtKB-UniRule"/>
</dbReference>
<proteinExistence type="inferred from homology"/>
<dbReference type="Proteomes" id="UP000487649">
    <property type="component" value="Unassembled WGS sequence"/>
</dbReference>
<evidence type="ECO:0000256" key="7">
    <source>
        <dbReference type="ARBA" id="ARBA00050038"/>
    </source>
</evidence>
<dbReference type="PROSITE" id="PS01195">
    <property type="entry name" value="PEPT_TRNA_HYDROL_1"/>
    <property type="match status" value="1"/>
</dbReference>
<dbReference type="GO" id="GO:0005737">
    <property type="term" value="C:cytoplasm"/>
    <property type="evidence" value="ECO:0007669"/>
    <property type="project" value="UniProtKB-SubCell"/>
</dbReference>
<dbReference type="PANTHER" id="PTHR17224:SF1">
    <property type="entry name" value="PEPTIDYL-TRNA HYDROLASE"/>
    <property type="match status" value="1"/>
</dbReference>
<dbReference type="OrthoDB" id="9800507at2"/>
<comment type="subunit">
    <text evidence="8">Monomer.</text>
</comment>
<keyword evidence="8" id="KW-0963">Cytoplasm</keyword>
<evidence type="ECO:0000256" key="8">
    <source>
        <dbReference type="HAMAP-Rule" id="MF_00083"/>
    </source>
</evidence>
<keyword evidence="2 8" id="KW-0820">tRNA-binding</keyword>
<dbReference type="GO" id="GO:0000049">
    <property type="term" value="F:tRNA binding"/>
    <property type="evidence" value="ECO:0007669"/>
    <property type="project" value="UniProtKB-UniRule"/>
</dbReference>
<protein>
    <recommendedName>
        <fullName evidence="7 8">Peptidyl-tRNA hydrolase</fullName>
        <shortName evidence="8">Pth</shortName>
        <ecNumber evidence="1 8">3.1.1.29</ecNumber>
    </recommendedName>
</protein>
<feature type="site" description="Discriminates between blocked and unblocked aminoacyl-tRNA" evidence="8">
    <location>
        <position position="9"/>
    </location>
</feature>
<evidence type="ECO:0000256" key="10">
    <source>
        <dbReference type="RuleBase" id="RU004320"/>
    </source>
</evidence>
<comment type="function">
    <text evidence="8">Hydrolyzes ribosome-free peptidyl-tRNAs (with 1 or more amino acids incorporated), which drop off the ribosome during protein synthesis, or as a result of ribosome stalling.</text>
</comment>
<name>A0A173S493_9FIRM</name>
<dbReference type="HAMAP" id="MF_00083">
    <property type="entry name" value="Pept_tRNA_hydro_bact"/>
    <property type="match status" value="1"/>
</dbReference>
<evidence type="ECO:0000256" key="5">
    <source>
        <dbReference type="ARBA" id="ARBA00038063"/>
    </source>
</evidence>
<comment type="similarity">
    <text evidence="5 8 10">Belongs to the PTH family.</text>
</comment>
<feature type="binding site" evidence="8">
    <location>
        <position position="65"/>
    </location>
    <ligand>
        <name>tRNA</name>
        <dbReference type="ChEBI" id="CHEBI:17843"/>
    </ligand>
</feature>
<dbReference type="CDD" id="cd00462">
    <property type="entry name" value="PTH"/>
    <property type="match status" value="1"/>
</dbReference>
<dbReference type="AlphaFoldDB" id="A0A173S493"/>
<sequence length="186" mass="20762">MKLFVGLGNPGSKYERTRHNAGFMVIDALSKEWNIELTDEKKFKGQIGRGVVKGEKVILLKPTTFMNLSGESVRAVMDFYDIDIEDLVVIYDDLDLPHGKIRLRLKGSAGGHNGIKSLIAHVKTQEFKRIRVGIDRHPKIPVVDYVLGKFTEDELALVNQAIDLAVGACTLALTDSFNKVMTEYSK</sequence>
<evidence type="ECO:0000256" key="4">
    <source>
        <dbReference type="ARBA" id="ARBA00022884"/>
    </source>
</evidence>
<comment type="caution">
    <text evidence="11">The sequence shown here is derived from an EMBL/GenBank/DDBJ whole genome shotgun (WGS) entry which is preliminary data.</text>
</comment>
<dbReference type="InterPro" id="IPR018171">
    <property type="entry name" value="Pept_tRNA_hydro_CS"/>
</dbReference>
<comment type="catalytic activity">
    <reaction evidence="6 8 9">
        <text>an N-acyl-L-alpha-aminoacyl-tRNA + H2O = an N-acyl-L-amino acid + a tRNA + H(+)</text>
        <dbReference type="Rhea" id="RHEA:54448"/>
        <dbReference type="Rhea" id="RHEA-COMP:10123"/>
        <dbReference type="Rhea" id="RHEA-COMP:13883"/>
        <dbReference type="ChEBI" id="CHEBI:15377"/>
        <dbReference type="ChEBI" id="CHEBI:15378"/>
        <dbReference type="ChEBI" id="CHEBI:59874"/>
        <dbReference type="ChEBI" id="CHEBI:78442"/>
        <dbReference type="ChEBI" id="CHEBI:138191"/>
        <dbReference type="EC" id="3.1.1.29"/>
    </reaction>
</comment>
<dbReference type="EMBL" id="WMQE01000012">
    <property type="protein sequence ID" value="MTK21104.1"/>
    <property type="molecule type" value="Genomic_DNA"/>
</dbReference>
<feature type="binding site" evidence="8">
    <location>
        <position position="113"/>
    </location>
    <ligand>
        <name>tRNA</name>
        <dbReference type="ChEBI" id="CHEBI:17843"/>
    </ligand>
</feature>
<comment type="function">
    <text evidence="8">Catalyzes the release of premature peptidyl moieties from peptidyl-tRNA molecules trapped in stalled 50S ribosomal subunits, and thus maintains levels of free tRNAs and 50S ribosomes.</text>
</comment>
<comment type="subcellular location">
    <subcellularLocation>
        <location evidence="8">Cytoplasm</location>
    </subcellularLocation>
</comment>
<gene>
    <name evidence="8" type="primary">pth</name>
    <name evidence="11" type="ORF">GMA92_06690</name>
</gene>
<evidence type="ECO:0000313" key="11">
    <source>
        <dbReference type="EMBL" id="MTK21104.1"/>
    </source>
</evidence>
<dbReference type="EC" id="3.1.1.29" evidence="1 8"/>
<dbReference type="RefSeq" id="WP_006784950.1">
    <property type="nucleotide sequence ID" value="NZ_CABJBH010000014.1"/>
</dbReference>
<dbReference type="NCBIfam" id="TIGR00447">
    <property type="entry name" value="pth"/>
    <property type="match status" value="1"/>
</dbReference>
<dbReference type="InterPro" id="IPR036416">
    <property type="entry name" value="Pept_tRNA_hydro_sf"/>
</dbReference>
<keyword evidence="4 8" id="KW-0694">RNA-binding</keyword>
<evidence type="ECO:0000256" key="6">
    <source>
        <dbReference type="ARBA" id="ARBA00048707"/>
    </source>
</evidence>
<dbReference type="FunFam" id="3.40.50.1470:FF:000001">
    <property type="entry name" value="Peptidyl-tRNA hydrolase"/>
    <property type="match status" value="1"/>
</dbReference>
<keyword evidence="3 8" id="KW-0378">Hydrolase</keyword>
<feature type="active site" description="Proton acceptor" evidence="8">
    <location>
        <position position="19"/>
    </location>
</feature>
<organism evidence="11 12">
    <name type="scientific">Turicibacter sanguinis</name>
    <dbReference type="NCBI Taxonomy" id="154288"/>
    <lineage>
        <taxon>Bacteria</taxon>
        <taxon>Bacillati</taxon>
        <taxon>Bacillota</taxon>
        <taxon>Erysipelotrichia</taxon>
        <taxon>Erysipelotrichales</taxon>
        <taxon>Turicibacteraceae</taxon>
        <taxon>Turicibacter</taxon>
    </lineage>
</organism>
<feature type="site" description="Stabilizes the basic form of H active site to accept a proton" evidence="8">
    <location>
        <position position="92"/>
    </location>
</feature>
<evidence type="ECO:0000256" key="9">
    <source>
        <dbReference type="RuleBase" id="RU000673"/>
    </source>
</evidence>
<dbReference type="GO" id="GO:0006515">
    <property type="term" value="P:protein quality control for misfolded or incompletely synthesized proteins"/>
    <property type="evidence" value="ECO:0007669"/>
    <property type="project" value="UniProtKB-UniRule"/>
</dbReference>
<feature type="binding site" evidence="8">
    <location>
        <position position="67"/>
    </location>
    <ligand>
        <name>tRNA</name>
        <dbReference type="ChEBI" id="CHEBI:17843"/>
    </ligand>
</feature>
<dbReference type="SUPFAM" id="SSF53178">
    <property type="entry name" value="Peptidyl-tRNA hydrolase-like"/>
    <property type="match status" value="1"/>
</dbReference>
<evidence type="ECO:0000256" key="2">
    <source>
        <dbReference type="ARBA" id="ARBA00022555"/>
    </source>
</evidence>
<dbReference type="Gene3D" id="3.40.50.1470">
    <property type="entry name" value="Peptidyl-tRNA hydrolase"/>
    <property type="match status" value="1"/>
</dbReference>
<reference evidence="11 12" key="1">
    <citation type="journal article" date="2019" name="Nat. Med.">
        <title>A library of human gut bacterial isolates paired with longitudinal multiomics data enables mechanistic microbiome research.</title>
        <authorList>
            <person name="Poyet M."/>
            <person name="Groussin M."/>
            <person name="Gibbons S.M."/>
            <person name="Avila-Pacheco J."/>
            <person name="Jiang X."/>
            <person name="Kearney S.M."/>
            <person name="Perrotta A.R."/>
            <person name="Berdy B."/>
            <person name="Zhao S."/>
            <person name="Lieberman T.D."/>
            <person name="Swanson P.K."/>
            <person name="Smith M."/>
            <person name="Roesemann S."/>
            <person name="Alexander J.E."/>
            <person name="Rich S.A."/>
            <person name="Livny J."/>
            <person name="Vlamakis H."/>
            <person name="Clish C."/>
            <person name="Bullock K."/>
            <person name="Deik A."/>
            <person name="Scott J."/>
            <person name="Pierce K.A."/>
            <person name="Xavier R.J."/>
            <person name="Alm E.J."/>
        </authorList>
    </citation>
    <scope>NUCLEOTIDE SEQUENCE [LARGE SCALE GENOMIC DNA]</scope>
    <source>
        <strain evidence="11 12">BIOML-A198</strain>
    </source>
</reference>
<dbReference type="PROSITE" id="PS01196">
    <property type="entry name" value="PEPT_TRNA_HYDROL_2"/>
    <property type="match status" value="1"/>
</dbReference>
<evidence type="ECO:0000256" key="3">
    <source>
        <dbReference type="ARBA" id="ARBA00022801"/>
    </source>
</evidence>
<evidence type="ECO:0000256" key="1">
    <source>
        <dbReference type="ARBA" id="ARBA00013260"/>
    </source>
</evidence>
<dbReference type="InterPro" id="IPR001328">
    <property type="entry name" value="Pept_tRNA_hydro"/>
</dbReference>
<dbReference type="Pfam" id="PF01195">
    <property type="entry name" value="Pept_tRNA_hydro"/>
    <property type="match status" value="1"/>
</dbReference>
<accession>A0A173S493</accession>
<feature type="binding site" evidence="8">
    <location>
        <position position="14"/>
    </location>
    <ligand>
        <name>tRNA</name>
        <dbReference type="ChEBI" id="CHEBI:17843"/>
    </ligand>
</feature>
<dbReference type="PANTHER" id="PTHR17224">
    <property type="entry name" value="PEPTIDYL-TRNA HYDROLASE"/>
    <property type="match status" value="1"/>
</dbReference>
<evidence type="ECO:0000313" key="12">
    <source>
        <dbReference type="Proteomes" id="UP000487649"/>
    </source>
</evidence>